<evidence type="ECO:0000256" key="1">
    <source>
        <dbReference type="SAM" id="MobiDB-lite"/>
    </source>
</evidence>
<feature type="compositionally biased region" description="Low complexity" evidence="1">
    <location>
        <begin position="382"/>
        <end position="401"/>
    </location>
</feature>
<dbReference type="Proteomes" id="UP000789390">
    <property type="component" value="Unassembled WGS sequence"/>
</dbReference>
<reference evidence="2" key="1">
    <citation type="submission" date="2021-11" db="EMBL/GenBank/DDBJ databases">
        <authorList>
            <person name="Schell T."/>
        </authorList>
    </citation>
    <scope>NUCLEOTIDE SEQUENCE</scope>
    <source>
        <strain evidence="2">M5</strain>
    </source>
</reference>
<organism evidence="2 3">
    <name type="scientific">Daphnia galeata</name>
    <dbReference type="NCBI Taxonomy" id="27404"/>
    <lineage>
        <taxon>Eukaryota</taxon>
        <taxon>Metazoa</taxon>
        <taxon>Ecdysozoa</taxon>
        <taxon>Arthropoda</taxon>
        <taxon>Crustacea</taxon>
        <taxon>Branchiopoda</taxon>
        <taxon>Diplostraca</taxon>
        <taxon>Cladocera</taxon>
        <taxon>Anomopoda</taxon>
        <taxon>Daphniidae</taxon>
        <taxon>Daphnia</taxon>
    </lineage>
</organism>
<gene>
    <name evidence="2" type="ORF">DGAL_LOCUS2230</name>
</gene>
<evidence type="ECO:0000313" key="3">
    <source>
        <dbReference type="Proteomes" id="UP000789390"/>
    </source>
</evidence>
<accession>A0A8J2RFL7</accession>
<dbReference type="AlphaFoldDB" id="A0A8J2RFL7"/>
<proteinExistence type="predicted"/>
<evidence type="ECO:0000313" key="2">
    <source>
        <dbReference type="EMBL" id="CAH0100057.1"/>
    </source>
</evidence>
<feature type="compositionally biased region" description="Basic residues" evidence="1">
    <location>
        <begin position="312"/>
        <end position="325"/>
    </location>
</feature>
<feature type="region of interest" description="Disordered" evidence="1">
    <location>
        <begin position="303"/>
        <end position="335"/>
    </location>
</feature>
<dbReference type="EMBL" id="CAKKLH010000030">
    <property type="protein sequence ID" value="CAH0100057.1"/>
    <property type="molecule type" value="Genomic_DNA"/>
</dbReference>
<dbReference type="OrthoDB" id="6352021at2759"/>
<feature type="compositionally biased region" description="Polar residues" evidence="1">
    <location>
        <begin position="402"/>
        <end position="411"/>
    </location>
</feature>
<keyword evidence="3" id="KW-1185">Reference proteome</keyword>
<feature type="region of interest" description="Disordered" evidence="1">
    <location>
        <begin position="374"/>
        <end position="419"/>
    </location>
</feature>
<comment type="caution">
    <text evidence="2">The sequence shown here is derived from an EMBL/GenBank/DDBJ whole genome shotgun (WGS) entry which is preliminary data.</text>
</comment>
<name>A0A8J2RFL7_9CRUS</name>
<feature type="region of interest" description="Disordered" evidence="1">
    <location>
        <begin position="490"/>
        <end position="515"/>
    </location>
</feature>
<protein>
    <submittedName>
        <fullName evidence="2">Uncharacterized protein</fullName>
    </submittedName>
</protein>
<sequence length="644" mass="72736">MSFRFLCEDFSWSRQIFLPLNDLIKASLENKDFRHQLDSFITFSIRSIRKEMVNKESLQSINSFVSLLEEFIFNLNELHTSSEKALPDFDDKITPLIYKYAEVVVVQSRLTDSQKEYEMRLVRYLNSLSINSTLNITPCHRTAAFLTRLLSDEVEEIPDIPISEDSKKENLVINVNPPKLSLNKEDVGSCENVVLENEDIKAAEVNVVLEDEEIKAAEVNVEPSVIPETPLKSSPTCVGVAAIRGIIPISSGSLFPLTPPITESTDVCLSVKPQVENLANFPTPSHTPPLIELQKGLRERFPTPFVTPTEKKTRRNVMRTIRSNRRPQISPWNVVETRSPARSCNLRKQLFIDTDSRPNSSNSSSSQLALYLSPDTEKDTSKSVSPDCPSPKKSPGKSSASENFKTQSPVQEKNEESYTELKKSIEGNLMGCEASLSDVELMDEIESSINLNNDVIFIDPTSKADNRARIEYILPESVSPIFQDVKLGESSEASDHFTTKKTLSRSSQEERRRSSRLAGIPLPLKFSTEPLPDCRRINSSKKITLKQLKEKEALSSPKDLRTESANDLPIQPIQRETIEESTSSQLFTASWQQFRLQIPTCWADLIENHIKENHPDEMLRLQEESGARWPTIYCNCAQAQAKQD</sequence>